<dbReference type="AlphaFoldDB" id="H0UIH8"/>
<accession>H0UIH8</accession>
<feature type="region of interest" description="Disordered" evidence="10">
    <location>
        <begin position="88"/>
        <end position="121"/>
    </location>
</feature>
<dbReference type="PANTHER" id="PTHR33909">
    <property type="entry name" value="SEC TRANSLOCON ACCESSORY COMPLEX SUBUNIT YAJC"/>
    <property type="match status" value="1"/>
</dbReference>
<dbReference type="GO" id="GO:0015031">
    <property type="term" value="P:protein transport"/>
    <property type="evidence" value="ECO:0007669"/>
    <property type="project" value="UniProtKB-KW"/>
</dbReference>
<gene>
    <name evidence="12" type="ORF">JonanDRAFT_0263</name>
</gene>
<evidence type="ECO:0000256" key="6">
    <source>
        <dbReference type="ARBA" id="ARBA00022927"/>
    </source>
</evidence>
<evidence type="ECO:0000256" key="1">
    <source>
        <dbReference type="ARBA" id="ARBA00004162"/>
    </source>
</evidence>
<reference evidence="12 13" key="1">
    <citation type="submission" date="2011-11" db="EMBL/GenBank/DDBJ databases">
        <title>The Noncontiguous Finished genome of Jonquetella anthropi DSM 22815.</title>
        <authorList>
            <consortium name="US DOE Joint Genome Institute (JGI-PGF)"/>
            <person name="Lucas S."/>
            <person name="Copeland A."/>
            <person name="Lapidus A."/>
            <person name="Glavina del Rio T."/>
            <person name="Dalin E."/>
            <person name="Tice H."/>
            <person name="Bruce D."/>
            <person name="Goodwin L."/>
            <person name="Pitluck S."/>
            <person name="Peters L."/>
            <person name="Mikhailova N."/>
            <person name="Held B."/>
            <person name="Kyrpides N."/>
            <person name="Mavromatis K."/>
            <person name="Ivanova N."/>
            <person name="Markowitz V."/>
            <person name="Cheng J.-F."/>
            <person name="Hugenholtz P."/>
            <person name="Woyke T."/>
            <person name="Wu D."/>
            <person name="Gronow S."/>
            <person name="Wellnitz S."/>
            <person name="Brambilla E."/>
            <person name="Klenk H.-P."/>
            <person name="Eisen J.A."/>
        </authorList>
    </citation>
    <scope>NUCLEOTIDE SEQUENCE [LARGE SCALE GENOMIC DNA]</scope>
    <source>
        <strain evidence="12 13">DSM 22815</strain>
    </source>
</reference>
<protein>
    <submittedName>
        <fullName evidence="12">Preprotein translocase, YajC subunit</fullName>
    </submittedName>
</protein>
<dbReference type="STRING" id="885272.JonanDRAFT_0263"/>
<keyword evidence="9 11" id="KW-0472">Membrane</keyword>
<evidence type="ECO:0000313" key="12">
    <source>
        <dbReference type="EMBL" id="EHM12686.1"/>
    </source>
</evidence>
<keyword evidence="13" id="KW-1185">Reference proteome</keyword>
<comment type="similarity">
    <text evidence="2">Belongs to the YajC family.</text>
</comment>
<name>H0UIH8_9BACT</name>
<evidence type="ECO:0000256" key="10">
    <source>
        <dbReference type="SAM" id="MobiDB-lite"/>
    </source>
</evidence>
<dbReference type="PANTHER" id="PTHR33909:SF1">
    <property type="entry name" value="SEC TRANSLOCON ACCESSORY COMPLEX SUBUNIT YAJC"/>
    <property type="match status" value="1"/>
</dbReference>
<keyword evidence="6" id="KW-0653">Protein transport</keyword>
<evidence type="ECO:0000256" key="5">
    <source>
        <dbReference type="ARBA" id="ARBA00022692"/>
    </source>
</evidence>
<comment type="subcellular location">
    <subcellularLocation>
        <location evidence="1">Cell membrane</location>
        <topology evidence="1">Single-pass membrane protein</topology>
    </subcellularLocation>
</comment>
<dbReference type="Pfam" id="PF02699">
    <property type="entry name" value="YajC"/>
    <property type="match status" value="1"/>
</dbReference>
<keyword evidence="7 11" id="KW-1133">Transmembrane helix</keyword>
<evidence type="ECO:0000256" key="4">
    <source>
        <dbReference type="ARBA" id="ARBA00022475"/>
    </source>
</evidence>
<dbReference type="SMART" id="SM01323">
    <property type="entry name" value="YajC"/>
    <property type="match status" value="1"/>
</dbReference>
<feature type="transmembrane region" description="Helical" evidence="11">
    <location>
        <begin position="6"/>
        <end position="25"/>
    </location>
</feature>
<dbReference type="PRINTS" id="PR01853">
    <property type="entry name" value="YAJCTRNLCASE"/>
</dbReference>
<keyword evidence="8" id="KW-0811">Translocation</keyword>
<dbReference type="GO" id="GO:0005886">
    <property type="term" value="C:plasma membrane"/>
    <property type="evidence" value="ECO:0007669"/>
    <property type="project" value="UniProtKB-SubCell"/>
</dbReference>
<dbReference type="InterPro" id="IPR003849">
    <property type="entry name" value="Preprotein_translocase_YajC"/>
</dbReference>
<keyword evidence="5 11" id="KW-0812">Transmembrane</keyword>
<evidence type="ECO:0000256" key="2">
    <source>
        <dbReference type="ARBA" id="ARBA00006742"/>
    </source>
</evidence>
<dbReference type="Proteomes" id="UP000003806">
    <property type="component" value="Chromosome"/>
</dbReference>
<evidence type="ECO:0000256" key="8">
    <source>
        <dbReference type="ARBA" id="ARBA00023010"/>
    </source>
</evidence>
<evidence type="ECO:0000256" key="9">
    <source>
        <dbReference type="ARBA" id="ARBA00023136"/>
    </source>
</evidence>
<dbReference type="eggNOG" id="COG1862">
    <property type="taxonomic scope" value="Bacteria"/>
</dbReference>
<sequence>MQQQGQMMQSVIMIVVMIAIFYFLLIRPQKKRQKKHDEMLQSIKRGDVVITAGGFWGTVRDFKDDSLIIEIASGVKAKVMKSSISARVNEVSSSAEEKPAEQKPAEEPKAAEETAEDKKTD</sequence>
<evidence type="ECO:0000256" key="3">
    <source>
        <dbReference type="ARBA" id="ARBA00022448"/>
    </source>
</evidence>
<organism evidence="12 13">
    <name type="scientific">Jonquetella anthropi DSM 22815</name>
    <dbReference type="NCBI Taxonomy" id="885272"/>
    <lineage>
        <taxon>Bacteria</taxon>
        <taxon>Thermotogati</taxon>
        <taxon>Synergistota</taxon>
        <taxon>Synergistia</taxon>
        <taxon>Synergistales</taxon>
        <taxon>Dethiosulfovibrionaceae</taxon>
        <taxon>Jonquetella</taxon>
    </lineage>
</organism>
<evidence type="ECO:0000256" key="7">
    <source>
        <dbReference type="ARBA" id="ARBA00022989"/>
    </source>
</evidence>
<proteinExistence type="inferred from homology"/>
<keyword evidence="4" id="KW-1003">Cell membrane</keyword>
<keyword evidence="3" id="KW-0813">Transport</keyword>
<dbReference type="EMBL" id="CM001376">
    <property type="protein sequence ID" value="EHM12686.1"/>
    <property type="molecule type" value="Genomic_DNA"/>
</dbReference>
<evidence type="ECO:0000256" key="11">
    <source>
        <dbReference type="SAM" id="Phobius"/>
    </source>
</evidence>
<evidence type="ECO:0000313" key="13">
    <source>
        <dbReference type="Proteomes" id="UP000003806"/>
    </source>
</evidence>
<feature type="compositionally biased region" description="Basic and acidic residues" evidence="10">
    <location>
        <begin position="95"/>
        <end position="121"/>
    </location>
</feature>
<dbReference type="HOGENOM" id="CLU_116157_1_1_0"/>
<dbReference type="RefSeq" id="WP_008522487.1">
    <property type="nucleotide sequence ID" value="NZ_CM001376.1"/>
</dbReference>
<dbReference type="NCBIfam" id="TIGR00739">
    <property type="entry name" value="yajC"/>
    <property type="match status" value="1"/>
</dbReference>